<dbReference type="InterPro" id="IPR004374">
    <property type="entry name" value="PrfB"/>
</dbReference>
<evidence type="ECO:0000259" key="7">
    <source>
        <dbReference type="PROSITE" id="PS00745"/>
    </source>
</evidence>
<keyword evidence="2 4" id="KW-0488">Methylation</keyword>
<keyword evidence="3 4" id="KW-0648">Protein biosynthesis</keyword>
<gene>
    <name evidence="4 8" type="primary">prfB</name>
    <name evidence="8" type="ORF">DPV84_04335</name>
</gene>
<accession>A0ABX9HRR2</accession>
<comment type="caution">
    <text evidence="8">The sequence shown here is derived from an EMBL/GenBank/DDBJ whole genome shotgun (WGS) entry which is preliminary data.</text>
</comment>
<evidence type="ECO:0000256" key="3">
    <source>
        <dbReference type="ARBA" id="ARBA00022917"/>
    </source>
</evidence>
<feature type="modified residue" description="N5-methylglutamine" evidence="4">
    <location>
        <position position="252"/>
    </location>
</feature>
<dbReference type="Proteomes" id="UP000253950">
    <property type="component" value="Unassembled WGS sequence"/>
</dbReference>
<feature type="coiled-coil region" evidence="6">
    <location>
        <begin position="89"/>
        <end position="116"/>
    </location>
</feature>
<dbReference type="EMBL" id="QEQG01000003">
    <property type="protein sequence ID" value="RDF12296.1"/>
    <property type="molecule type" value="Genomic_DNA"/>
</dbReference>
<organism evidence="8 9">
    <name type="scientific">Haemophilus sputorum</name>
    <dbReference type="NCBI Taxonomy" id="1078480"/>
    <lineage>
        <taxon>Bacteria</taxon>
        <taxon>Pseudomonadati</taxon>
        <taxon>Pseudomonadota</taxon>
        <taxon>Gammaproteobacteria</taxon>
        <taxon>Pasteurellales</taxon>
        <taxon>Pasteurellaceae</taxon>
        <taxon>Haemophilus</taxon>
    </lineage>
</organism>
<comment type="PTM">
    <text evidence="4">Methylated by PrmC. Methylation increases the termination efficiency of RF2.</text>
</comment>
<dbReference type="SMART" id="SM00937">
    <property type="entry name" value="PCRF"/>
    <property type="match status" value="1"/>
</dbReference>
<keyword evidence="4" id="KW-0963">Cytoplasm</keyword>
<evidence type="ECO:0000256" key="4">
    <source>
        <dbReference type="HAMAP-Rule" id="MF_00094"/>
    </source>
</evidence>
<name>A0ABX9HRR2_9PAST</name>
<dbReference type="PANTHER" id="PTHR43116">
    <property type="entry name" value="PEPTIDE CHAIN RELEASE FACTOR 2"/>
    <property type="match status" value="1"/>
</dbReference>
<evidence type="ECO:0000256" key="5">
    <source>
        <dbReference type="NCBIfam" id="TIGR00020"/>
    </source>
</evidence>
<evidence type="ECO:0000256" key="6">
    <source>
        <dbReference type="SAM" id="Coils"/>
    </source>
</evidence>
<reference evidence="8 9" key="1">
    <citation type="submission" date="2018-05" db="EMBL/GenBank/DDBJ databases">
        <title>Draft Genome Sequences for a Diverse set of 7 Haemophilus Species.</title>
        <authorList>
            <person name="Nichols M."/>
            <person name="Topaz N."/>
            <person name="Wang X."/>
            <person name="Wang X."/>
            <person name="Boxrud D."/>
        </authorList>
    </citation>
    <scope>NUCLEOTIDE SEQUENCE [LARGE SCALE GENOMIC DNA]</scope>
    <source>
        <strain evidence="8 9">C2015005473</strain>
    </source>
</reference>
<comment type="similarity">
    <text evidence="1 4">Belongs to the prokaryotic/mitochondrial release factor family.</text>
</comment>
<protein>
    <recommendedName>
        <fullName evidence="4 5">Peptide chain release factor 2</fullName>
        <shortName evidence="4">RF-2</shortName>
    </recommendedName>
</protein>
<dbReference type="InterPro" id="IPR000352">
    <property type="entry name" value="Pep_chain_release_fac_I"/>
</dbReference>
<proteinExistence type="inferred from homology"/>
<dbReference type="PANTHER" id="PTHR43116:SF3">
    <property type="entry name" value="CLASS I PEPTIDE CHAIN RELEASE FACTOR"/>
    <property type="match status" value="1"/>
</dbReference>
<dbReference type="HAMAP" id="MF_00094">
    <property type="entry name" value="Rel_fac_2"/>
    <property type="match status" value="1"/>
</dbReference>
<evidence type="ECO:0000313" key="8">
    <source>
        <dbReference type="EMBL" id="RDF12296.1"/>
    </source>
</evidence>
<dbReference type="NCBIfam" id="TIGR00020">
    <property type="entry name" value="prfB"/>
    <property type="match status" value="1"/>
</dbReference>
<comment type="function">
    <text evidence="4">Peptide chain release factor 2 directs the termination of translation in response to the peptide chain termination codons UGA and UAA.</text>
</comment>
<keyword evidence="6" id="KW-0175">Coiled coil</keyword>
<dbReference type="InterPro" id="IPR045853">
    <property type="entry name" value="Pep_chain_release_fac_I_sf"/>
</dbReference>
<dbReference type="RefSeq" id="WP_111389487.1">
    <property type="nucleotide sequence ID" value="NZ_QEQG01000003.1"/>
</dbReference>
<dbReference type="Gene3D" id="3.30.160.20">
    <property type="match status" value="1"/>
</dbReference>
<dbReference type="Gene3D" id="3.30.70.1660">
    <property type="match status" value="1"/>
</dbReference>
<evidence type="ECO:0000256" key="1">
    <source>
        <dbReference type="ARBA" id="ARBA00010835"/>
    </source>
</evidence>
<dbReference type="Pfam" id="PF00472">
    <property type="entry name" value="RF-1"/>
    <property type="match status" value="1"/>
</dbReference>
<dbReference type="Pfam" id="PF03462">
    <property type="entry name" value="PCRF"/>
    <property type="match status" value="1"/>
</dbReference>
<evidence type="ECO:0000313" key="9">
    <source>
        <dbReference type="Proteomes" id="UP000253950"/>
    </source>
</evidence>
<dbReference type="SUPFAM" id="SSF75620">
    <property type="entry name" value="Release factor"/>
    <property type="match status" value="1"/>
</dbReference>
<comment type="subcellular location">
    <subcellularLocation>
        <location evidence="4">Cytoplasm</location>
    </subcellularLocation>
</comment>
<keyword evidence="9" id="KW-1185">Reference proteome</keyword>
<dbReference type="InterPro" id="IPR005139">
    <property type="entry name" value="PCRF"/>
</dbReference>
<dbReference type="Gene3D" id="1.20.58.410">
    <property type="entry name" value="Release factor"/>
    <property type="match status" value="1"/>
</dbReference>
<dbReference type="PROSITE" id="PS00745">
    <property type="entry name" value="RF_PROK_I"/>
    <property type="match status" value="1"/>
</dbReference>
<evidence type="ECO:0000256" key="2">
    <source>
        <dbReference type="ARBA" id="ARBA00022481"/>
    </source>
</evidence>
<sequence length="365" mass="40948">MFELNPIKTQLADLAERTNLLRGYLDFDLKVERLEEVNAELEQPEIWNTPEKAQALGKERASLELVVNTIKALDQGIEDVEGLIELAVEAEDADTFQEAQAEADQLEEKLAKLEFQRMFSGAHDAADCYVDLQAGSGGTEAQDWTEMLLRMYLRWAESKGFKTELIEVSDGDVAGLKSATIKISGEYAFGWLRTETGIHRLVRKSPFDSNNRRHTSFAAAFVYPEIDDDIDIEINPADLRIDVYRASGAGGQHVNKTESAVRITHMPSGIVVQCQNGRSQHQNKDQAMKQLKAKLFEMEMMKKNAEKQAMEESKSDIGWGSQIRSYVLDDSRIKDLRTGVENRNTQAVLDGDLDKFIEASLKAGL</sequence>
<feature type="domain" description="Prokaryotic-type class I peptide chain release factors" evidence="7">
    <location>
        <begin position="245"/>
        <end position="261"/>
    </location>
</feature>